<dbReference type="STRING" id="93684.SAMN05421853_106208"/>
<dbReference type="RefSeq" id="WP_093011669.1">
    <property type="nucleotide sequence ID" value="NZ_FOXV01000006.1"/>
</dbReference>
<keyword evidence="3" id="KW-1133">Transmembrane helix</keyword>
<gene>
    <name evidence="6" type="ORF">SAMN05421853_106208</name>
</gene>
<keyword evidence="7" id="KW-1185">Reference proteome</keyword>
<name>A0A1I5YRJ8_9RHOB</name>
<dbReference type="GO" id="GO:0005886">
    <property type="term" value="C:plasma membrane"/>
    <property type="evidence" value="ECO:0007669"/>
    <property type="project" value="InterPro"/>
</dbReference>
<dbReference type="EMBL" id="FOXV01000006">
    <property type="protein sequence ID" value="SFQ46869.1"/>
    <property type="molecule type" value="Genomic_DNA"/>
</dbReference>
<evidence type="ECO:0000256" key="3">
    <source>
        <dbReference type="ARBA" id="ARBA00022989"/>
    </source>
</evidence>
<dbReference type="GO" id="GO:0009306">
    <property type="term" value="P:protein secretion"/>
    <property type="evidence" value="ECO:0007669"/>
    <property type="project" value="InterPro"/>
</dbReference>
<dbReference type="InterPro" id="IPR007452">
    <property type="entry name" value="TamB_C"/>
</dbReference>
<dbReference type="GO" id="GO:0097347">
    <property type="term" value="C:TAM protein secretion complex"/>
    <property type="evidence" value="ECO:0007669"/>
    <property type="project" value="TreeGrafter"/>
</dbReference>
<protein>
    <submittedName>
        <fullName evidence="6">Translocation and assembly module TamB</fullName>
    </submittedName>
</protein>
<evidence type="ECO:0000259" key="5">
    <source>
        <dbReference type="Pfam" id="PF04357"/>
    </source>
</evidence>
<evidence type="ECO:0000256" key="4">
    <source>
        <dbReference type="ARBA" id="ARBA00023136"/>
    </source>
</evidence>
<dbReference type="PANTHER" id="PTHR36985:SF1">
    <property type="entry name" value="TRANSLOCATION AND ASSEMBLY MODULE SUBUNIT TAMB"/>
    <property type="match status" value="1"/>
</dbReference>
<feature type="domain" description="Translocation and assembly module TamB C-terminal" evidence="5">
    <location>
        <begin position="1149"/>
        <end position="1498"/>
    </location>
</feature>
<accession>A0A1I5YRJ8</accession>
<evidence type="ECO:0000256" key="1">
    <source>
        <dbReference type="ARBA" id="ARBA00004167"/>
    </source>
</evidence>
<evidence type="ECO:0000313" key="6">
    <source>
        <dbReference type="EMBL" id="SFQ46869.1"/>
    </source>
</evidence>
<proteinExistence type="predicted"/>
<evidence type="ECO:0000313" key="7">
    <source>
        <dbReference type="Proteomes" id="UP000243106"/>
    </source>
</evidence>
<sequence length="1498" mass="154128">MRHLGKFLTATTLSAGIGATTVLAQQDDNSERGRLEALIEDNLSGENFGVDIVGFQGALSSQATVEELILSDAEGPWLTLRGVTLDWNRAALLRGRVSVDELIAEEILVPRLPQGGETTEVPDAQAQPFSLPELPVSVQIGRIAAERVELGEPVIGVEAVLALEGSASLAGGEGDVSLSIDRLDRGGEISLEGSYANETNVLSLDLSLDEPEGGIAATLIGLPGTPPVALSVEGEGPLSDFAADLQLATDGEDRLTGRVAVAALEGDVAGTGFSADVQGDIRPLLTPENREFFGADLSLDVAGQSLESGALTIDTLELASEAININGFIALGPDKWPERIDLTGDIAGRDGAPIQLPIPGEVTRVDRADLNVQYDAETGDAWQAELAVTGLDRPTLSAERLSLDGSGTLLRGEGTAVGEVDGRFDIATEALAFADPSLAEAVGTTLSGILEFDYREGEPLRLTQIALDGAGIAIDGALDITGLTDELNIAIEGDVNVETSDIARFSGLAGRELSGGARLSASGSVEPLSGAFDAELDGTVNDLVTGIAEADRLLDGQTELLLSAQRDEQGILLRQLEVSAPEANLTASGGLGAETGNADISLRVAELSEILPELQGALSFDGTARKEGESWQVSGDVAGPGGAEAIIDAALELVEGQLRAVGGTLDANVADLSAYSEIAGRPLGGAADISAKGSADLELNTVSVAASGDVTDPITGIAEVDRLLAGNTTFSVDGAKTTDGYLLRDLDVTGQRLSATAEGAYRPEDSGLRFDVRLDDLADVVPTMSGSANVTGRADQMGDNWDIVLDAAGPGGLTADIDATAALEEMVPQSVRGDVSLSVNTLRPYEGLVGRSLSGSVDATASGDYDFESGAGQLTLDAEAGSIVTGIAPVDQLLRGGVTDLAFRGGRQEDGTLVIESLDLDAPQISADANGTFNPDSGVAEVTLDAEARNPVTGIEAVDQLLRGGVTDLQFRGGRLESGAFRIDSLNLDAPQIDATASGNYGANGGQIEYDVRLANVGLFVPEFNGPATARGTAANSGGDWRVNAALTAPGNTSADVSGTVAADASTLNLDINGSAPLGLANPFLEPNLIGGIANFDLSVNGPPGLDALSGQIVTQGAQFTIPNQGIALENIGAQVSLNGGQANIELQGDVATGGDINVTGPVTLSPPFNGDLTITLDDVIVEDPGLYQTDVDGTLTLVGPLASTATLSGQIDLDQTEVRIPSGGGIQTLGFPIDHVNESAAVRLTRQRAGLIESPNEGGSGGSGGGVNYRLDLLINAPSRIFIRGRGLDAEVGGQLRIGGTTQNVVPQGRFDLIRGRLDILGQRIELDEASVSIEGDFNPFVTVVAETQSGDTQIRVTISGPASDPEVTFSSTPDRPQEEVLALLLFGRDLSEISAFQALRIAAAINTLTGGGPGITETLRANTGLDNLDLQTAQDGTTSVSVGKYIGENLYTDVTVSSSGETDINLNLDITDSITARGTVTSTGNTGVGIYYERDY</sequence>
<organism evidence="6 7">
    <name type="scientific">Roseivivax halotolerans</name>
    <dbReference type="NCBI Taxonomy" id="93684"/>
    <lineage>
        <taxon>Bacteria</taxon>
        <taxon>Pseudomonadati</taxon>
        <taxon>Pseudomonadota</taxon>
        <taxon>Alphaproteobacteria</taxon>
        <taxon>Rhodobacterales</taxon>
        <taxon>Roseobacteraceae</taxon>
        <taxon>Roseivivax</taxon>
    </lineage>
</organism>
<evidence type="ECO:0000256" key="2">
    <source>
        <dbReference type="ARBA" id="ARBA00022692"/>
    </source>
</evidence>
<keyword evidence="4" id="KW-0472">Membrane</keyword>
<dbReference type="Pfam" id="PF04357">
    <property type="entry name" value="TamB"/>
    <property type="match status" value="1"/>
</dbReference>
<reference evidence="7" key="1">
    <citation type="submission" date="2016-10" db="EMBL/GenBank/DDBJ databases">
        <authorList>
            <person name="Varghese N."/>
            <person name="Submissions S."/>
        </authorList>
    </citation>
    <scope>NUCLEOTIDE SEQUENCE [LARGE SCALE GENOMIC DNA]</scope>
    <source>
        <strain evidence="7">JCM 10271</strain>
    </source>
</reference>
<dbReference type="Proteomes" id="UP000243106">
    <property type="component" value="Unassembled WGS sequence"/>
</dbReference>
<comment type="subcellular location">
    <subcellularLocation>
        <location evidence="1">Membrane</location>
        <topology evidence="1">Single-pass membrane protein</topology>
    </subcellularLocation>
</comment>
<dbReference type="PANTHER" id="PTHR36985">
    <property type="entry name" value="TRANSLOCATION AND ASSEMBLY MODULE SUBUNIT TAMB"/>
    <property type="match status" value="1"/>
</dbReference>
<keyword evidence="2" id="KW-0812">Transmembrane</keyword>